<organism evidence="1 2">
    <name type="scientific">Marine Group III euryarchaeote CG-Epi6</name>
    <dbReference type="NCBI Taxonomy" id="1889000"/>
    <lineage>
        <taxon>Archaea</taxon>
        <taxon>Methanobacteriati</taxon>
        <taxon>Thermoplasmatota</taxon>
        <taxon>Thermoplasmata</taxon>
        <taxon>Candidatus Thermoprofundales</taxon>
    </lineage>
</organism>
<proteinExistence type="predicted"/>
<dbReference type="PANTHER" id="PTHR11220:SF58">
    <property type="entry name" value="SOUL HEME-BINDING FAMILY PROTEIN"/>
    <property type="match status" value="1"/>
</dbReference>
<sequence>MSEDLEEPEFETLHEYKGFEVRKYVDTIQAQVSSPDSKVVNSSIHFRQIANYIFGNNDKSQNISMTAPVHTWRQEDETLMAFTMPSKFNLKELPKPNEKRVKLLNVKGGVVAVLKFSWFSGNARTKKLTQKLQNLIKAEGLKQRGNPKLAVYDNPMTTLPFARRNEIHLPIQWKLNRP</sequence>
<evidence type="ECO:0000313" key="2">
    <source>
        <dbReference type="Proteomes" id="UP000183403"/>
    </source>
</evidence>
<accession>A0A1J5TKV9</accession>
<dbReference type="Gene3D" id="3.20.80.10">
    <property type="entry name" value="Regulatory factor, effector binding domain"/>
    <property type="match status" value="1"/>
</dbReference>
<evidence type="ECO:0000313" key="1">
    <source>
        <dbReference type="EMBL" id="OIR12646.1"/>
    </source>
</evidence>
<dbReference type="SUPFAM" id="SSF55136">
    <property type="entry name" value="Probable bacterial effector-binding domain"/>
    <property type="match status" value="1"/>
</dbReference>
<dbReference type="PANTHER" id="PTHR11220">
    <property type="entry name" value="HEME-BINDING PROTEIN-RELATED"/>
    <property type="match status" value="1"/>
</dbReference>
<gene>
    <name evidence="1" type="ORF">BEU03_00405</name>
</gene>
<dbReference type="Pfam" id="PF04832">
    <property type="entry name" value="SOUL"/>
    <property type="match status" value="1"/>
</dbReference>
<name>A0A1J5TKV9_9ARCH</name>
<comment type="caution">
    <text evidence="1">The sequence shown here is derived from an EMBL/GenBank/DDBJ whole genome shotgun (WGS) entry which is preliminary data.</text>
</comment>
<evidence type="ECO:0008006" key="3">
    <source>
        <dbReference type="Google" id="ProtNLM"/>
    </source>
</evidence>
<dbReference type="Proteomes" id="UP000183403">
    <property type="component" value="Unassembled WGS sequence"/>
</dbReference>
<dbReference type="InterPro" id="IPR006917">
    <property type="entry name" value="SOUL_heme-bd"/>
</dbReference>
<dbReference type="EMBL" id="MIYV01000012">
    <property type="protein sequence ID" value="OIR12646.1"/>
    <property type="molecule type" value="Genomic_DNA"/>
</dbReference>
<reference evidence="1 2" key="1">
    <citation type="submission" date="2016-08" db="EMBL/GenBank/DDBJ databases">
        <title>New Insights into Marine Group III Euryarchaeota, from dark to light.</title>
        <authorList>
            <person name="Haro-Moreno J.M."/>
            <person name="Rodriguez-Valera F."/>
            <person name="Lopez-Garcia P."/>
            <person name="Moreira D."/>
            <person name="Martin-Cuadrado A.B."/>
        </authorList>
    </citation>
    <scope>NUCLEOTIDE SEQUENCE [LARGE SCALE GENOMIC DNA]</scope>
    <source>
        <strain evidence="1">CG-Epi6</strain>
    </source>
</reference>
<protein>
    <recommendedName>
        <fullName evidence="3">SOUL heme-binding protein</fullName>
    </recommendedName>
</protein>
<dbReference type="AlphaFoldDB" id="A0A1J5TKV9"/>
<dbReference type="InterPro" id="IPR011256">
    <property type="entry name" value="Reg_factor_effector_dom_sf"/>
</dbReference>